<accession>A0A7W9TBS0</accession>
<keyword evidence="6" id="KW-1185">Reference proteome</keyword>
<dbReference type="InterPro" id="IPR052021">
    <property type="entry name" value="Type-I_RS_S_subunit"/>
</dbReference>
<gene>
    <name evidence="5" type="ORF">HNR57_002807</name>
</gene>
<dbReference type="AlphaFoldDB" id="A0A7W9TBS0"/>
<dbReference type="EC" id="3.1.21.3" evidence="5"/>
<evidence type="ECO:0000256" key="3">
    <source>
        <dbReference type="ARBA" id="ARBA00023125"/>
    </source>
</evidence>
<dbReference type="GO" id="GO:0009307">
    <property type="term" value="P:DNA restriction-modification system"/>
    <property type="evidence" value="ECO:0007669"/>
    <property type="project" value="UniProtKB-KW"/>
</dbReference>
<dbReference type="GO" id="GO:0003677">
    <property type="term" value="F:DNA binding"/>
    <property type="evidence" value="ECO:0007669"/>
    <property type="project" value="UniProtKB-KW"/>
</dbReference>
<keyword evidence="5" id="KW-0378">Hydrolase</keyword>
<proteinExistence type="inferred from homology"/>
<feature type="domain" description="Type I restriction modification DNA specificity" evidence="4">
    <location>
        <begin position="3"/>
        <end position="184"/>
    </location>
</feature>
<evidence type="ECO:0000256" key="2">
    <source>
        <dbReference type="ARBA" id="ARBA00022747"/>
    </source>
</evidence>
<organism evidence="5 6">
    <name type="scientific">Streptomyces paradoxus</name>
    <dbReference type="NCBI Taxonomy" id="66375"/>
    <lineage>
        <taxon>Bacteria</taxon>
        <taxon>Bacillati</taxon>
        <taxon>Actinomycetota</taxon>
        <taxon>Actinomycetes</taxon>
        <taxon>Kitasatosporales</taxon>
        <taxon>Streptomycetaceae</taxon>
        <taxon>Streptomyces</taxon>
    </lineage>
</organism>
<sequence length="426" mass="46283">MSSVRIGDVVRFQRGVSWSADQEHRHPGAGRVPVLRIPNIQENLTTSDLVYLSGIPDSVRERTAASKGWILAVGSNGNPDRIGNAIIIEDESDFLFASFLVGIKCDQRRVLGRYLLRLLNSDDIRSYLRVTMRGSTGLQNINLPALSDFRIKLPPLPAQQRIVEILDALDAQISLAERTVEKLKLVREGLVKDLLSCGVNGDGRLRDPHKESSEFRDTVLGLIPRGWRIATCGALSREIVVGIVIRPTQYYRSSGVPVLRSANVRASGLDVSDVVYMSLADHAAMGKSAVKPGDLVTVRTGYPGTTAVIPQSLPSANCVDIIITRPGSEVCPDYLSLWVNSDLGKGQVLRAQGGLAQQHFNVSEMKSLLVAVPPLAEQAVIASRAAAADRRLADEVRELMKLTTLRKGLIADLLTGRVHVPVEAAS</sequence>
<dbReference type="EMBL" id="JACHGV010000003">
    <property type="protein sequence ID" value="MBB6076902.1"/>
    <property type="molecule type" value="Genomic_DNA"/>
</dbReference>
<keyword evidence="3" id="KW-0238">DNA-binding</keyword>
<evidence type="ECO:0000313" key="5">
    <source>
        <dbReference type="EMBL" id="MBB6076902.1"/>
    </source>
</evidence>
<dbReference type="RefSeq" id="WP_184560149.1">
    <property type="nucleotide sequence ID" value="NZ_BAAARS010000003.1"/>
</dbReference>
<name>A0A7W9TBS0_9ACTN</name>
<dbReference type="Gene3D" id="3.90.220.20">
    <property type="entry name" value="DNA methylase specificity domains"/>
    <property type="match status" value="2"/>
</dbReference>
<dbReference type="InterPro" id="IPR044946">
    <property type="entry name" value="Restrct_endonuc_typeI_TRD_sf"/>
</dbReference>
<evidence type="ECO:0000259" key="4">
    <source>
        <dbReference type="Pfam" id="PF01420"/>
    </source>
</evidence>
<dbReference type="CDD" id="cd17517">
    <property type="entry name" value="RMtype1_S_EcoKI_StySPI-TRD2-CR2_like"/>
    <property type="match status" value="1"/>
</dbReference>
<dbReference type="InterPro" id="IPR000055">
    <property type="entry name" value="Restrct_endonuc_typeI_TRD"/>
</dbReference>
<dbReference type="SUPFAM" id="SSF116734">
    <property type="entry name" value="DNA methylase specificity domain"/>
    <property type="match status" value="2"/>
</dbReference>
<keyword evidence="2" id="KW-0680">Restriction system</keyword>
<dbReference type="Pfam" id="PF01420">
    <property type="entry name" value="Methylase_S"/>
    <property type="match status" value="1"/>
</dbReference>
<dbReference type="PANTHER" id="PTHR30408">
    <property type="entry name" value="TYPE-1 RESTRICTION ENZYME ECOKI SPECIFICITY PROTEIN"/>
    <property type="match status" value="1"/>
</dbReference>
<dbReference type="GO" id="GO:0009035">
    <property type="term" value="F:type I site-specific deoxyribonuclease activity"/>
    <property type="evidence" value="ECO:0007669"/>
    <property type="project" value="UniProtKB-EC"/>
</dbReference>
<evidence type="ECO:0000313" key="6">
    <source>
        <dbReference type="Proteomes" id="UP000591537"/>
    </source>
</evidence>
<evidence type="ECO:0000256" key="1">
    <source>
        <dbReference type="ARBA" id="ARBA00010923"/>
    </source>
</evidence>
<dbReference type="Proteomes" id="UP000591537">
    <property type="component" value="Unassembled WGS sequence"/>
</dbReference>
<dbReference type="PANTHER" id="PTHR30408:SF12">
    <property type="entry name" value="TYPE I RESTRICTION ENZYME MJAVIII SPECIFICITY SUBUNIT"/>
    <property type="match status" value="1"/>
</dbReference>
<protein>
    <submittedName>
        <fullName evidence="5">Type I restriction enzyme S subunit</fullName>
        <ecNumber evidence="5">3.1.21.3</ecNumber>
    </submittedName>
</protein>
<reference evidence="5 6" key="1">
    <citation type="submission" date="2020-08" db="EMBL/GenBank/DDBJ databases">
        <title>Genomic Encyclopedia of Type Strains, Phase IV (KMG-IV): sequencing the most valuable type-strain genomes for metagenomic binning, comparative biology and taxonomic classification.</title>
        <authorList>
            <person name="Goeker M."/>
        </authorList>
    </citation>
    <scope>NUCLEOTIDE SEQUENCE [LARGE SCALE GENOMIC DNA]</scope>
    <source>
        <strain evidence="5 6">DSM 43350</strain>
    </source>
</reference>
<comment type="similarity">
    <text evidence="1">Belongs to the type-I restriction system S methylase family.</text>
</comment>
<comment type="caution">
    <text evidence="5">The sequence shown here is derived from an EMBL/GenBank/DDBJ whole genome shotgun (WGS) entry which is preliminary data.</text>
</comment>